<feature type="chain" id="PRO_5040304428" evidence="1">
    <location>
        <begin position="18"/>
        <end position="171"/>
    </location>
</feature>
<gene>
    <name evidence="2" type="ORF">Bhyg_17161</name>
</gene>
<sequence>MFVFITILVAIFAQVQCGLPEVPGYPLRKIPPLGWPRDEFDGKIDTINKLVDDYKAAYDGFENDFVNRYNQVVNVMGEIDQKQGVDLTTEFEEVRKILDKNNNEFWDIFYKARDLFDAVRLEARGSSFDKFVEVVNKAVDEDFVGQLQLSFESSLETLNGRQKNFHHKYGY</sequence>
<protein>
    <submittedName>
        <fullName evidence="2">Uncharacterized protein</fullName>
    </submittedName>
</protein>
<evidence type="ECO:0000313" key="2">
    <source>
        <dbReference type="EMBL" id="KAJ6632833.1"/>
    </source>
</evidence>
<feature type="signal peptide" evidence="1">
    <location>
        <begin position="1"/>
        <end position="17"/>
    </location>
</feature>
<proteinExistence type="predicted"/>
<dbReference type="Proteomes" id="UP001151699">
    <property type="component" value="Unassembled WGS sequence"/>
</dbReference>
<name>A0A9Q0RUY7_9DIPT</name>
<organism evidence="2 3">
    <name type="scientific">Pseudolycoriella hygida</name>
    <dbReference type="NCBI Taxonomy" id="35572"/>
    <lineage>
        <taxon>Eukaryota</taxon>
        <taxon>Metazoa</taxon>
        <taxon>Ecdysozoa</taxon>
        <taxon>Arthropoda</taxon>
        <taxon>Hexapoda</taxon>
        <taxon>Insecta</taxon>
        <taxon>Pterygota</taxon>
        <taxon>Neoptera</taxon>
        <taxon>Endopterygota</taxon>
        <taxon>Diptera</taxon>
        <taxon>Nematocera</taxon>
        <taxon>Sciaroidea</taxon>
        <taxon>Sciaridae</taxon>
        <taxon>Pseudolycoriella</taxon>
    </lineage>
</organism>
<dbReference type="EMBL" id="WJQU01002459">
    <property type="protein sequence ID" value="KAJ6632833.1"/>
    <property type="molecule type" value="Genomic_DNA"/>
</dbReference>
<keyword evidence="3" id="KW-1185">Reference proteome</keyword>
<reference evidence="2" key="1">
    <citation type="submission" date="2022-07" db="EMBL/GenBank/DDBJ databases">
        <authorList>
            <person name="Trinca V."/>
            <person name="Uliana J.V.C."/>
            <person name="Torres T.T."/>
            <person name="Ward R.J."/>
            <person name="Monesi N."/>
        </authorList>
    </citation>
    <scope>NUCLEOTIDE SEQUENCE</scope>
    <source>
        <strain evidence="2">HSMRA1968</strain>
        <tissue evidence="2">Whole embryos</tissue>
    </source>
</reference>
<dbReference type="AlphaFoldDB" id="A0A9Q0RUY7"/>
<keyword evidence="1" id="KW-0732">Signal</keyword>
<accession>A0A9Q0RUY7</accession>
<evidence type="ECO:0000256" key="1">
    <source>
        <dbReference type="SAM" id="SignalP"/>
    </source>
</evidence>
<evidence type="ECO:0000313" key="3">
    <source>
        <dbReference type="Proteomes" id="UP001151699"/>
    </source>
</evidence>
<comment type="caution">
    <text evidence="2">The sequence shown here is derived from an EMBL/GenBank/DDBJ whole genome shotgun (WGS) entry which is preliminary data.</text>
</comment>